<gene>
    <name evidence="5" type="ORF">AYI70_g11193</name>
</gene>
<evidence type="ECO:0000256" key="3">
    <source>
        <dbReference type="RuleBase" id="RU362040"/>
    </source>
</evidence>
<dbReference type="AlphaFoldDB" id="A0A1R1X2W6"/>
<dbReference type="Pfam" id="PF12850">
    <property type="entry name" value="Metallophos_2"/>
    <property type="match status" value="1"/>
</dbReference>
<comment type="similarity">
    <text evidence="1 3">Belongs to the VPS29 family.</text>
</comment>
<evidence type="ECO:0000313" key="5">
    <source>
        <dbReference type="EMBL" id="OMJ08986.1"/>
    </source>
</evidence>
<dbReference type="InterPro" id="IPR000979">
    <property type="entry name" value="Phosphodiesterase_MJ0936/Vps29"/>
</dbReference>
<keyword evidence="6" id="KW-1185">Reference proteome</keyword>
<protein>
    <recommendedName>
        <fullName evidence="2 3">Vacuolar protein sorting-associated protein 29</fullName>
    </recommendedName>
</protein>
<dbReference type="OrthoDB" id="10258130at2759"/>
<reference evidence="5 6" key="1">
    <citation type="submission" date="2017-01" db="EMBL/GenBank/DDBJ databases">
        <authorList>
            <person name="Mah S.A."/>
            <person name="Swanson W.J."/>
            <person name="Moy G.W."/>
            <person name="Vacquier V.D."/>
        </authorList>
    </citation>
    <scope>NUCLEOTIDE SEQUENCE [LARGE SCALE GENOMIC DNA]</scope>
    <source>
        <strain evidence="5 6">GSMNP</strain>
    </source>
</reference>
<dbReference type="PANTHER" id="PTHR11124">
    <property type="entry name" value="VACUOLAR SORTING PROTEIN VPS29"/>
    <property type="match status" value="1"/>
</dbReference>
<dbReference type="SUPFAM" id="SSF56300">
    <property type="entry name" value="Metallo-dependent phosphatases"/>
    <property type="match status" value="1"/>
</dbReference>
<dbReference type="Gene3D" id="3.60.21.10">
    <property type="match status" value="1"/>
</dbReference>
<evidence type="ECO:0000256" key="2">
    <source>
        <dbReference type="ARBA" id="ARBA00017767"/>
    </source>
</evidence>
<evidence type="ECO:0000259" key="4">
    <source>
        <dbReference type="Pfam" id="PF12850"/>
    </source>
</evidence>
<sequence length="180" mass="20001">MVPGKIQKIICTGNACDQASYNYLKAICPDIEVVLGDYDEYYLGSFSKNDSSAEQNIAKSPKVSSSYPSSKIIQIEDFKVGIIHGHQLVPGNGDVDTLVSVARHMGVDVLCSGNTHRFEANEEDNRFFINPGSATGAFSAYEMNPTPSFVLMDINRDHITAYVYQLVNDEVRIDRFEYSK</sequence>
<dbReference type="InterPro" id="IPR024654">
    <property type="entry name" value="Calcineurin-like_PHP_lpxH"/>
</dbReference>
<dbReference type="NCBIfam" id="TIGR00040">
    <property type="entry name" value="yfcE"/>
    <property type="match status" value="1"/>
</dbReference>
<dbReference type="EMBL" id="LSSN01005613">
    <property type="protein sequence ID" value="OMJ08986.1"/>
    <property type="molecule type" value="Genomic_DNA"/>
</dbReference>
<evidence type="ECO:0000313" key="6">
    <source>
        <dbReference type="Proteomes" id="UP000187283"/>
    </source>
</evidence>
<accession>A0A1R1X2W6</accession>
<evidence type="ECO:0000256" key="1">
    <source>
        <dbReference type="ARBA" id="ARBA00005945"/>
    </source>
</evidence>
<dbReference type="STRING" id="133412.A0A1R1X2W6"/>
<comment type="caution">
    <text evidence="5">The sequence shown here is derived from an EMBL/GenBank/DDBJ whole genome shotgun (WGS) entry which is preliminary data.</text>
</comment>
<dbReference type="InterPro" id="IPR029052">
    <property type="entry name" value="Metallo-depent_PP-like"/>
</dbReference>
<organism evidence="5 6">
    <name type="scientific">Smittium culicis</name>
    <dbReference type="NCBI Taxonomy" id="133412"/>
    <lineage>
        <taxon>Eukaryota</taxon>
        <taxon>Fungi</taxon>
        <taxon>Fungi incertae sedis</taxon>
        <taxon>Zoopagomycota</taxon>
        <taxon>Kickxellomycotina</taxon>
        <taxon>Harpellomycetes</taxon>
        <taxon>Harpellales</taxon>
        <taxon>Legeriomycetaceae</taxon>
        <taxon>Smittium</taxon>
    </lineage>
</organism>
<feature type="domain" description="Calcineurin-like phosphoesterase" evidence="4">
    <location>
        <begin position="6"/>
        <end position="156"/>
    </location>
</feature>
<name>A0A1R1X2W6_9FUNG</name>
<dbReference type="Proteomes" id="UP000187283">
    <property type="component" value="Unassembled WGS sequence"/>
</dbReference>
<proteinExistence type="inferred from homology"/>